<dbReference type="Pfam" id="PF11964">
    <property type="entry name" value="SpoIIAA-like"/>
    <property type="match status" value="1"/>
</dbReference>
<proteinExistence type="predicted"/>
<accession>A0A1I3V9Y3</accession>
<dbReference type="InterPro" id="IPR038396">
    <property type="entry name" value="SpoIIAA-like_sf"/>
</dbReference>
<dbReference type="AlphaFoldDB" id="A0A1I3V9Y3"/>
<name>A0A1I3V9Y3_9HYPH</name>
<gene>
    <name evidence="1" type="ORF">SAMN04488498_101299</name>
</gene>
<sequence>MKMTATDPLPAIRRIDTDRGDLCGLEIVGHFTSNDLENAYGLLEAAYAQHEKVDLLVRIRHYEGFDWGAVFDESTVRGKAQALRHIRNYAVVGGPTWMRAVLAVFGPLTSIRTRHFDMADESKAWVWIGGSEKQPKN</sequence>
<protein>
    <submittedName>
        <fullName evidence="1">SpoIIAA-like</fullName>
    </submittedName>
</protein>
<evidence type="ECO:0000313" key="2">
    <source>
        <dbReference type="Proteomes" id="UP000323300"/>
    </source>
</evidence>
<dbReference type="Proteomes" id="UP000323300">
    <property type="component" value="Unassembled WGS sequence"/>
</dbReference>
<reference evidence="1 2" key="1">
    <citation type="submission" date="2016-10" db="EMBL/GenBank/DDBJ databases">
        <authorList>
            <person name="Varghese N."/>
            <person name="Submissions S."/>
        </authorList>
    </citation>
    <scope>NUCLEOTIDE SEQUENCE [LARGE SCALE GENOMIC DNA]</scope>
    <source>
        <strain evidence="1 2">DSM 21822</strain>
    </source>
</reference>
<dbReference type="InterPro" id="IPR036513">
    <property type="entry name" value="STAS_dom_sf"/>
</dbReference>
<organism evidence="1 2">
    <name type="scientific">Neomesorhizobium albiziae</name>
    <dbReference type="NCBI Taxonomy" id="335020"/>
    <lineage>
        <taxon>Bacteria</taxon>
        <taxon>Pseudomonadati</taxon>
        <taxon>Pseudomonadota</taxon>
        <taxon>Alphaproteobacteria</taxon>
        <taxon>Hyphomicrobiales</taxon>
        <taxon>Phyllobacteriaceae</taxon>
        <taxon>Neomesorhizobium</taxon>
    </lineage>
</organism>
<dbReference type="SUPFAM" id="SSF52091">
    <property type="entry name" value="SpoIIaa-like"/>
    <property type="match status" value="1"/>
</dbReference>
<dbReference type="Gene3D" id="3.40.50.10600">
    <property type="entry name" value="SpoIIaa-like domains"/>
    <property type="match status" value="1"/>
</dbReference>
<dbReference type="EMBL" id="FOSL01000001">
    <property type="protein sequence ID" value="SFJ91982.1"/>
    <property type="molecule type" value="Genomic_DNA"/>
</dbReference>
<dbReference type="InterPro" id="IPR021866">
    <property type="entry name" value="SpoIIAA-like"/>
</dbReference>
<evidence type="ECO:0000313" key="1">
    <source>
        <dbReference type="EMBL" id="SFJ91982.1"/>
    </source>
</evidence>
<keyword evidence="2" id="KW-1185">Reference proteome</keyword>